<dbReference type="SUPFAM" id="SSF160369">
    <property type="entry name" value="Ribosomal protein L10-like"/>
    <property type="match status" value="1"/>
</dbReference>
<dbReference type="InterPro" id="IPR047865">
    <property type="entry name" value="Ribosomal_uL10_bac_type"/>
</dbReference>
<dbReference type="EMBL" id="SRXW01000008">
    <property type="protein sequence ID" value="TGY87113.1"/>
    <property type="molecule type" value="Genomic_DNA"/>
</dbReference>
<dbReference type="InterPro" id="IPR022973">
    <property type="entry name" value="Ribosomal_uL10_bac"/>
</dbReference>
<proteinExistence type="inferred from homology"/>
<name>A0A4S2GVS0_9PROT</name>
<dbReference type="OrthoDB" id="9791972at2"/>
<dbReference type="PANTHER" id="PTHR11560">
    <property type="entry name" value="39S RIBOSOMAL PROTEIN L10, MITOCHONDRIAL"/>
    <property type="match status" value="1"/>
</dbReference>
<dbReference type="GO" id="GO:0006412">
    <property type="term" value="P:translation"/>
    <property type="evidence" value="ECO:0007669"/>
    <property type="project" value="UniProtKB-UniRule"/>
</dbReference>
<dbReference type="GO" id="GO:0003735">
    <property type="term" value="F:structural constituent of ribosome"/>
    <property type="evidence" value="ECO:0007669"/>
    <property type="project" value="InterPro"/>
</dbReference>
<keyword evidence="6" id="KW-0694">RNA-binding</keyword>
<evidence type="ECO:0000256" key="6">
    <source>
        <dbReference type="HAMAP-Rule" id="MF_00362"/>
    </source>
</evidence>
<comment type="function">
    <text evidence="1 6">Forms part of the ribosomal stalk, playing a central role in the interaction of the ribosome with GTP-bound translation factors.</text>
</comment>
<gene>
    <name evidence="6" type="primary">rplJ</name>
    <name evidence="7" type="ORF">E5163_16385</name>
</gene>
<evidence type="ECO:0000313" key="7">
    <source>
        <dbReference type="EMBL" id="TGY87113.1"/>
    </source>
</evidence>
<dbReference type="PROSITE" id="PS01109">
    <property type="entry name" value="RIBOSOMAL_L10"/>
    <property type="match status" value="1"/>
</dbReference>
<dbReference type="InterPro" id="IPR043141">
    <property type="entry name" value="Ribosomal_uL10-like_sf"/>
</dbReference>
<evidence type="ECO:0000313" key="8">
    <source>
        <dbReference type="Proteomes" id="UP000308054"/>
    </source>
</evidence>
<organism evidence="7 8">
    <name type="scientific">Marinicauda algicola</name>
    <dbReference type="NCBI Taxonomy" id="2029849"/>
    <lineage>
        <taxon>Bacteria</taxon>
        <taxon>Pseudomonadati</taxon>
        <taxon>Pseudomonadota</taxon>
        <taxon>Alphaproteobacteria</taxon>
        <taxon>Maricaulales</taxon>
        <taxon>Maricaulaceae</taxon>
        <taxon>Marinicauda</taxon>
    </lineage>
</organism>
<dbReference type="AlphaFoldDB" id="A0A4S2GVS0"/>
<evidence type="ECO:0000256" key="4">
    <source>
        <dbReference type="ARBA" id="ARBA00023274"/>
    </source>
</evidence>
<dbReference type="GO" id="GO:0015934">
    <property type="term" value="C:large ribosomal subunit"/>
    <property type="evidence" value="ECO:0007669"/>
    <property type="project" value="InterPro"/>
</dbReference>
<dbReference type="NCBIfam" id="NF000955">
    <property type="entry name" value="PRK00099.1-1"/>
    <property type="match status" value="1"/>
</dbReference>
<keyword evidence="3 6" id="KW-0689">Ribosomal protein</keyword>
<evidence type="ECO:0000256" key="3">
    <source>
        <dbReference type="ARBA" id="ARBA00022980"/>
    </source>
</evidence>
<reference evidence="7 8" key="1">
    <citation type="journal article" date="2017" name="Int. J. Syst. Evol. Microbiol.">
        <title>Marinicauda algicola sp. nov., isolated from a marine red alga Rhodosorus marinus.</title>
        <authorList>
            <person name="Jeong S.E."/>
            <person name="Jeon S.H."/>
            <person name="Chun B.H."/>
            <person name="Kim D.W."/>
            <person name="Jeon C.O."/>
        </authorList>
    </citation>
    <scope>NUCLEOTIDE SEQUENCE [LARGE SCALE GENOMIC DNA]</scope>
    <source>
        <strain evidence="7 8">JCM 31718</strain>
    </source>
</reference>
<dbReference type="InterPro" id="IPR002363">
    <property type="entry name" value="Ribosomal_uL10_CS_bac"/>
</dbReference>
<dbReference type="GO" id="GO:0070180">
    <property type="term" value="F:large ribosomal subunit rRNA binding"/>
    <property type="evidence" value="ECO:0007669"/>
    <property type="project" value="UniProtKB-UniRule"/>
</dbReference>
<dbReference type="RefSeq" id="WP_135997602.1">
    <property type="nucleotide sequence ID" value="NZ_CP071057.1"/>
</dbReference>
<comment type="caution">
    <text evidence="7">The sequence shown here is derived from an EMBL/GenBank/DDBJ whole genome shotgun (WGS) entry which is preliminary data.</text>
</comment>
<dbReference type="CDD" id="cd05797">
    <property type="entry name" value="Ribosomal_L10"/>
    <property type="match status" value="1"/>
</dbReference>
<comment type="subunit">
    <text evidence="6">Part of the ribosomal stalk of the 50S ribosomal subunit. The N-terminus interacts with L11 and the large rRNA to form the base of the stalk. The C-terminus forms an elongated spine to which L12 dimers bind in a sequential fashion forming a multimeric L10(L12)X complex.</text>
</comment>
<accession>A0A4S2GVS0</accession>
<keyword evidence="8" id="KW-1185">Reference proteome</keyword>
<comment type="similarity">
    <text evidence="2 6">Belongs to the universal ribosomal protein uL10 family.</text>
</comment>
<protein>
    <recommendedName>
        <fullName evidence="5 6">Large ribosomal subunit protein uL10</fullName>
    </recommendedName>
</protein>
<evidence type="ECO:0000256" key="1">
    <source>
        <dbReference type="ARBA" id="ARBA00002633"/>
    </source>
</evidence>
<evidence type="ECO:0000256" key="5">
    <source>
        <dbReference type="ARBA" id="ARBA00035202"/>
    </source>
</evidence>
<evidence type="ECO:0000256" key="2">
    <source>
        <dbReference type="ARBA" id="ARBA00008889"/>
    </source>
</evidence>
<dbReference type="Proteomes" id="UP000308054">
    <property type="component" value="Unassembled WGS sequence"/>
</dbReference>
<keyword evidence="6" id="KW-0699">rRNA-binding</keyword>
<dbReference type="InterPro" id="IPR001790">
    <property type="entry name" value="Ribosomal_uL10"/>
</dbReference>
<dbReference type="HAMAP" id="MF_00362">
    <property type="entry name" value="Ribosomal_uL10"/>
    <property type="match status" value="1"/>
</dbReference>
<sequence length="171" mass="18131">MDRQTKEATVEELKSVFAGSGSVVLAHYSGMTVAEMTELRAKLREAGGTFKVVRNRLAKIALQGQPGEKAAHMFTGPVGIAYSEDFVSAPKVAVEYAKGNDKFAILGGFMDEEVFDAKGIEALSKMPSREELIGTIVGRLLGQAGEIVSRVNAPGQTLAGCIQVIAEKAEA</sequence>
<dbReference type="Pfam" id="PF00466">
    <property type="entry name" value="Ribosomal_L10"/>
    <property type="match status" value="1"/>
</dbReference>
<keyword evidence="4 6" id="KW-0687">Ribonucleoprotein</keyword>
<dbReference type="Gene3D" id="3.30.70.1730">
    <property type="match status" value="1"/>
</dbReference>